<proteinExistence type="predicted"/>
<dbReference type="Proteomes" id="UP000183920">
    <property type="component" value="Unassembled WGS sequence"/>
</dbReference>
<gene>
    <name evidence="1" type="ORF">BN1804_00215</name>
</gene>
<evidence type="ECO:0000313" key="1">
    <source>
        <dbReference type="EMBL" id="CRL59043.1"/>
    </source>
</evidence>
<dbReference type="EMBL" id="CVRY01000001">
    <property type="protein sequence ID" value="CRL59043.1"/>
    <property type="molecule type" value="Genomic_DNA"/>
</dbReference>
<reference evidence="2" key="1">
    <citation type="submission" date="2015-06" db="EMBL/GenBank/DDBJ databases">
        <authorList>
            <person name="Urmite Genomes"/>
        </authorList>
    </citation>
    <scope>NUCLEOTIDE SEQUENCE [LARGE SCALE GENOMIC DNA]</scope>
    <source>
        <strain evidence="2">CSUR P1867</strain>
    </source>
</reference>
<dbReference type="AlphaFoldDB" id="A0A0G4PZT1"/>
<evidence type="ECO:0000313" key="2">
    <source>
        <dbReference type="Proteomes" id="UP000183920"/>
    </source>
</evidence>
<protein>
    <submittedName>
        <fullName evidence="1">Uncharacterized protein</fullName>
    </submittedName>
</protein>
<name>A0A0G4PZT1_9GAMM</name>
<organism evidence="1 2">
    <name type="scientific">Proteus penneri</name>
    <dbReference type="NCBI Taxonomy" id="102862"/>
    <lineage>
        <taxon>Bacteria</taxon>
        <taxon>Pseudomonadati</taxon>
        <taxon>Pseudomonadota</taxon>
        <taxon>Gammaproteobacteria</taxon>
        <taxon>Enterobacterales</taxon>
        <taxon>Morganellaceae</taxon>
        <taxon>Proteus</taxon>
    </lineage>
</organism>
<sequence>MSNENNTPYFVNPGLNTLELEDWLSQQRLFIARYNKLQKDKAALLEQLKDIDNELEIISHYPFEGMARFPWVPNPLLKNHQEDKS</sequence>
<accession>A0A0G4PZT1</accession>